<dbReference type="EC" id="5.4.99.62" evidence="2 6"/>
<dbReference type="GO" id="GO:0005829">
    <property type="term" value="C:cytosol"/>
    <property type="evidence" value="ECO:0007669"/>
    <property type="project" value="TreeGrafter"/>
</dbReference>
<sequence>MKKHALLNAPLSHVIATMGHTDQLVVCDAGLPIPAAPERIDLAVSRGIPHFMDVVQAVTEEMQIERVIMAQEFAEVSPALHSDLLAHLDDVAETQGKPILFDYVSHEEFKQITHLSKAVVRTGECTPYANVIFVSGVVF</sequence>
<dbReference type="GO" id="GO:0048029">
    <property type="term" value="F:monosaccharide binding"/>
    <property type="evidence" value="ECO:0007669"/>
    <property type="project" value="InterPro"/>
</dbReference>
<comment type="function">
    <text evidence="6">Catalyzes the interconversion of beta-pyran and beta-furan forms of D-ribose.</text>
</comment>
<dbReference type="PANTHER" id="PTHR37831:SF1">
    <property type="entry name" value="D-RIBOSE PYRANASE"/>
    <property type="match status" value="1"/>
</dbReference>
<dbReference type="GO" id="GO:0019303">
    <property type="term" value="P:D-ribose catabolic process"/>
    <property type="evidence" value="ECO:0007669"/>
    <property type="project" value="UniProtKB-UniRule"/>
</dbReference>
<dbReference type="eggNOG" id="COG1869">
    <property type="taxonomic scope" value="Bacteria"/>
</dbReference>
<dbReference type="InterPro" id="IPR023750">
    <property type="entry name" value="RbsD-like_sf"/>
</dbReference>
<comment type="similarity">
    <text evidence="6">Belongs to the RbsD / FucU family. RbsD subfamily.</text>
</comment>
<dbReference type="NCBIfam" id="NF008761">
    <property type="entry name" value="PRK11797.1"/>
    <property type="match status" value="1"/>
</dbReference>
<evidence type="ECO:0000256" key="6">
    <source>
        <dbReference type="HAMAP-Rule" id="MF_01661"/>
    </source>
</evidence>
<keyword evidence="5 6" id="KW-0119">Carbohydrate metabolism</keyword>
<dbReference type="Proteomes" id="UP000009073">
    <property type="component" value="Chromosome"/>
</dbReference>
<dbReference type="HAMAP" id="MF_01661">
    <property type="entry name" value="D_rib_pyranase"/>
    <property type="match status" value="1"/>
</dbReference>
<accession>C4LA71</accession>
<evidence type="ECO:0000256" key="1">
    <source>
        <dbReference type="ARBA" id="ARBA00000223"/>
    </source>
</evidence>
<keyword evidence="4 6" id="KW-0413">Isomerase</keyword>
<comment type="catalytic activity">
    <reaction evidence="1 6">
        <text>beta-D-ribopyranose = beta-D-ribofuranose</text>
        <dbReference type="Rhea" id="RHEA:25432"/>
        <dbReference type="ChEBI" id="CHEBI:27476"/>
        <dbReference type="ChEBI" id="CHEBI:47002"/>
        <dbReference type="EC" id="5.4.99.62"/>
    </reaction>
</comment>
<dbReference type="Gene3D" id="3.40.1650.10">
    <property type="entry name" value="RbsD-like domain"/>
    <property type="match status" value="1"/>
</dbReference>
<dbReference type="OrthoDB" id="9805009at2"/>
<comment type="pathway">
    <text evidence="6">Carbohydrate metabolism; D-ribose degradation; D-ribose 5-phosphate from beta-D-ribopyranose: step 1/2.</text>
</comment>
<evidence type="ECO:0000256" key="3">
    <source>
        <dbReference type="ARBA" id="ARBA00022490"/>
    </source>
</evidence>
<dbReference type="UniPathway" id="UPA00916">
    <property type="reaction ID" value="UER00888"/>
</dbReference>
<evidence type="ECO:0000256" key="2">
    <source>
        <dbReference type="ARBA" id="ARBA00012862"/>
    </source>
</evidence>
<keyword evidence="3 6" id="KW-0963">Cytoplasm</keyword>
<dbReference type="PANTHER" id="PTHR37831">
    <property type="entry name" value="D-RIBOSE PYRANASE"/>
    <property type="match status" value="1"/>
</dbReference>
<dbReference type="GO" id="GO:0016872">
    <property type="term" value="F:intramolecular lyase activity"/>
    <property type="evidence" value="ECO:0007669"/>
    <property type="project" value="UniProtKB-UniRule"/>
</dbReference>
<evidence type="ECO:0000256" key="5">
    <source>
        <dbReference type="ARBA" id="ARBA00023277"/>
    </source>
</evidence>
<dbReference type="InterPro" id="IPR023064">
    <property type="entry name" value="D-ribose_pyranase"/>
</dbReference>
<dbReference type="Pfam" id="PF05025">
    <property type="entry name" value="RbsD_FucU"/>
    <property type="match status" value="1"/>
</dbReference>
<dbReference type="SUPFAM" id="SSF102546">
    <property type="entry name" value="RbsD-like"/>
    <property type="match status" value="1"/>
</dbReference>
<name>C4LA71_TOLAT</name>
<feature type="binding site" evidence="6">
    <location>
        <position position="106"/>
    </location>
    <ligand>
        <name>substrate</name>
    </ligand>
</feature>
<comment type="subcellular location">
    <subcellularLocation>
        <location evidence="6">Cytoplasm</location>
    </subcellularLocation>
</comment>
<feature type="binding site" evidence="6">
    <location>
        <position position="28"/>
    </location>
    <ligand>
        <name>substrate</name>
    </ligand>
</feature>
<organism evidence="7 8">
    <name type="scientific">Tolumonas auensis (strain DSM 9187 / NBRC 110442 / TA 4)</name>
    <dbReference type="NCBI Taxonomy" id="595494"/>
    <lineage>
        <taxon>Bacteria</taxon>
        <taxon>Pseudomonadati</taxon>
        <taxon>Pseudomonadota</taxon>
        <taxon>Gammaproteobacteria</taxon>
        <taxon>Aeromonadales</taxon>
        <taxon>Aeromonadaceae</taxon>
        <taxon>Tolumonas</taxon>
    </lineage>
</organism>
<reference evidence="7 8" key="2">
    <citation type="journal article" date="2011" name="Stand. Genomic Sci.">
        <title>Complete genome sequence of Tolumonas auensis type strain (TA 4).</title>
        <authorList>
            <person name="Chertkov O."/>
            <person name="Copeland A."/>
            <person name="Lucas S."/>
            <person name="Lapidus A."/>
            <person name="Berry K.W."/>
            <person name="Detter J.C."/>
            <person name="Del Rio T.G."/>
            <person name="Hammon N."/>
            <person name="Dalin E."/>
            <person name="Tice H."/>
            <person name="Pitluck S."/>
            <person name="Richardson P."/>
            <person name="Bruce D."/>
            <person name="Goodwin L."/>
            <person name="Han C."/>
            <person name="Tapia R."/>
            <person name="Saunders E."/>
            <person name="Schmutz J."/>
            <person name="Brettin T."/>
            <person name="Larimer F."/>
            <person name="Land M."/>
            <person name="Hauser L."/>
            <person name="Spring S."/>
            <person name="Rohde M."/>
            <person name="Kyrpides N.C."/>
            <person name="Ivanova N."/>
            <person name="Goker M."/>
            <person name="Beller H.R."/>
            <person name="Klenk H.P."/>
            <person name="Woyke T."/>
        </authorList>
    </citation>
    <scope>NUCLEOTIDE SEQUENCE [LARGE SCALE GENOMIC DNA]</scope>
    <source>
        <strain evidence="8">DSM 9187 / TA4</strain>
    </source>
</reference>
<dbReference type="EMBL" id="CP001616">
    <property type="protein sequence ID" value="ACQ92200.1"/>
    <property type="molecule type" value="Genomic_DNA"/>
</dbReference>
<dbReference type="KEGG" id="tau:Tola_0571"/>
<evidence type="ECO:0000313" key="7">
    <source>
        <dbReference type="EMBL" id="ACQ92200.1"/>
    </source>
</evidence>
<gene>
    <name evidence="6" type="primary">rbsD</name>
    <name evidence="7" type="ordered locus">Tola_0571</name>
</gene>
<keyword evidence="8" id="KW-1185">Reference proteome</keyword>
<dbReference type="HOGENOM" id="CLU_135498_0_0_6"/>
<protein>
    <recommendedName>
        <fullName evidence="2 6">D-ribose pyranase</fullName>
        <ecNumber evidence="2 6">5.4.99.62</ecNumber>
    </recommendedName>
</protein>
<dbReference type="AlphaFoldDB" id="C4LA71"/>
<dbReference type="STRING" id="595494.Tola_0571"/>
<dbReference type="InterPro" id="IPR007721">
    <property type="entry name" value="RbsD_FucU"/>
</dbReference>
<comment type="subunit">
    <text evidence="6">Homodecamer.</text>
</comment>
<dbReference type="RefSeq" id="WP_012728799.1">
    <property type="nucleotide sequence ID" value="NC_012691.1"/>
</dbReference>
<evidence type="ECO:0000313" key="8">
    <source>
        <dbReference type="Proteomes" id="UP000009073"/>
    </source>
</evidence>
<feature type="binding site" evidence="6">
    <location>
        <begin position="128"/>
        <end position="130"/>
    </location>
    <ligand>
        <name>substrate</name>
    </ligand>
</feature>
<evidence type="ECO:0000256" key="4">
    <source>
        <dbReference type="ARBA" id="ARBA00023235"/>
    </source>
</evidence>
<proteinExistence type="inferred from homology"/>
<dbReference type="GO" id="GO:0062193">
    <property type="term" value="F:D-ribose pyranase activity"/>
    <property type="evidence" value="ECO:0007669"/>
    <property type="project" value="UniProtKB-EC"/>
</dbReference>
<feature type="active site" description="Proton donor" evidence="6">
    <location>
        <position position="20"/>
    </location>
</feature>
<reference evidence="8" key="1">
    <citation type="submission" date="2009-05" db="EMBL/GenBank/DDBJ databases">
        <title>Complete sequence of Tolumonas auensis DSM 9187.</title>
        <authorList>
            <consortium name="US DOE Joint Genome Institute"/>
            <person name="Lucas S."/>
            <person name="Copeland A."/>
            <person name="Lapidus A."/>
            <person name="Glavina del Rio T."/>
            <person name="Tice H."/>
            <person name="Bruce D."/>
            <person name="Goodwin L."/>
            <person name="Pitluck S."/>
            <person name="Chertkov O."/>
            <person name="Brettin T."/>
            <person name="Detter J.C."/>
            <person name="Han C."/>
            <person name="Larimer F."/>
            <person name="Land M."/>
            <person name="Hauser L."/>
            <person name="Kyrpides N."/>
            <person name="Mikhailova N."/>
            <person name="Spring S."/>
            <person name="Beller H."/>
        </authorList>
    </citation>
    <scope>NUCLEOTIDE SEQUENCE [LARGE SCALE GENOMIC DNA]</scope>
    <source>
        <strain evidence="8">DSM 9187 / TA4</strain>
    </source>
</reference>